<evidence type="ECO:0000313" key="2">
    <source>
        <dbReference type="EMBL" id="KAG0568076.1"/>
    </source>
</evidence>
<reference evidence="2" key="1">
    <citation type="submission" date="2020-06" db="EMBL/GenBank/DDBJ databases">
        <title>WGS assembly of Ceratodon purpureus strain R40.</title>
        <authorList>
            <person name="Carey S.B."/>
            <person name="Jenkins J."/>
            <person name="Shu S."/>
            <person name="Lovell J.T."/>
            <person name="Sreedasyam A."/>
            <person name="Maumus F."/>
            <person name="Tiley G.P."/>
            <person name="Fernandez-Pozo N."/>
            <person name="Barry K."/>
            <person name="Chen C."/>
            <person name="Wang M."/>
            <person name="Lipzen A."/>
            <person name="Daum C."/>
            <person name="Saski C.A."/>
            <person name="Payton A.C."/>
            <person name="Mcbreen J.C."/>
            <person name="Conrad R.E."/>
            <person name="Kollar L.M."/>
            <person name="Olsson S."/>
            <person name="Huttunen S."/>
            <person name="Landis J.B."/>
            <person name="Wickett N.J."/>
            <person name="Johnson M.G."/>
            <person name="Rensing S.A."/>
            <person name="Grimwood J."/>
            <person name="Schmutz J."/>
            <person name="Mcdaniel S.F."/>
        </authorList>
    </citation>
    <scope>NUCLEOTIDE SEQUENCE</scope>
    <source>
        <strain evidence="2">R40</strain>
    </source>
</reference>
<protein>
    <submittedName>
        <fullName evidence="2">Uncharacterized protein</fullName>
    </submittedName>
</protein>
<dbReference type="Proteomes" id="UP000822688">
    <property type="component" value="Chromosome 7"/>
</dbReference>
<comment type="caution">
    <text evidence="2">The sequence shown here is derived from an EMBL/GenBank/DDBJ whole genome shotgun (WGS) entry which is preliminary data.</text>
</comment>
<feature type="region of interest" description="Disordered" evidence="1">
    <location>
        <begin position="94"/>
        <end position="114"/>
    </location>
</feature>
<gene>
    <name evidence="2" type="ORF">KC19_7G184400</name>
</gene>
<dbReference type="EMBL" id="CM026428">
    <property type="protein sequence ID" value="KAG0568076.1"/>
    <property type="molecule type" value="Genomic_DNA"/>
</dbReference>
<sequence length="114" mass="12762">MWPRKLENQPTYFGSPTINSPTHSRSRLTIKDISYVTKVTLVDSGEGRREGVFVWDLGVCICMDHTRASIPPIPYHTIPYLGVPFRGAVRHRPLQGRNKELSEASGTINLAGRS</sequence>
<dbReference type="AlphaFoldDB" id="A0A8T0H810"/>
<organism evidence="2 3">
    <name type="scientific">Ceratodon purpureus</name>
    <name type="common">Fire moss</name>
    <name type="synonym">Dicranum purpureum</name>
    <dbReference type="NCBI Taxonomy" id="3225"/>
    <lineage>
        <taxon>Eukaryota</taxon>
        <taxon>Viridiplantae</taxon>
        <taxon>Streptophyta</taxon>
        <taxon>Embryophyta</taxon>
        <taxon>Bryophyta</taxon>
        <taxon>Bryophytina</taxon>
        <taxon>Bryopsida</taxon>
        <taxon>Dicranidae</taxon>
        <taxon>Pseudoditrichales</taxon>
        <taxon>Ditrichaceae</taxon>
        <taxon>Ceratodon</taxon>
    </lineage>
</organism>
<accession>A0A8T0H810</accession>
<evidence type="ECO:0000256" key="1">
    <source>
        <dbReference type="SAM" id="MobiDB-lite"/>
    </source>
</evidence>
<evidence type="ECO:0000313" key="3">
    <source>
        <dbReference type="Proteomes" id="UP000822688"/>
    </source>
</evidence>
<name>A0A8T0H810_CERPU</name>
<proteinExistence type="predicted"/>
<keyword evidence="3" id="KW-1185">Reference proteome</keyword>